<comment type="function">
    <text evidence="7">The light-harvesting complex (LHC) functions as a light receptor, it captures and delivers excitation energy to photosystems with which it is closely associated.</text>
</comment>
<keyword evidence="4 7" id="KW-0934">Plastid</keyword>
<keyword evidence="7" id="KW-0604">Photosystem II</keyword>
<organism evidence="8 9">
    <name type="scientific">[Myrmecia] bisecta</name>
    <dbReference type="NCBI Taxonomy" id="41462"/>
    <lineage>
        <taxon>Eukaryota</taxon>
        <taxon>Viridiplantae</taxon>
        <taxon>Chlorophyta</taxon>
        <taxon>core chlorophytes</taxon>
        <taxon>Trebouxiophyceae</taxon>
        <taxon>Trebouxiales</taxon>
        <taxon>Trebouxiaceae</taxon>
        <taxon>Myrmecia</taxon>
    </lineage>
</organism>
<evidence type="ECO:0000256" key="7">
    <source>
        <dbReference type="RuleBase" id="RU363080"/>
    </source>
</evidence>
<evidence type="ECO:0000313" key="8">
    <source>
        <dbReference type="EMBL" id="KAK9828973.1"/>
    </source>
</evidence>
<keyword evidence="5 7" id="KW-0157">Chromophore</keyword>
<dbReference type="GO" id="GO:0009523">
    <property type="term" value="C:photosystem II"/>
    <property type="evidence" value="ECO:0007669"/>
    <property type="project" value="UniProtKB-KW"/>
</dbReference>
<keyword evidence="2 7" id="KW-0150">Chloroplast</keyword>
<evidence type="ECO:0000256" key="5">
    <source>
        <dbReference type="ARBA" id="ARBA00022991"/>
    </source>
</evidence>
<feature type="binding site" evidence="6">
    <location>
        <position position="173"/>
    </location>
    <ligand>
        <name>chlorophyll a</name>
        <dbReference type="ChEBI" id="CHEBI:58416"/>
        <label>1</label>
    </ligand>
</feature>
<name>A0AAW1R5Q7_9CHLO</name>
<comment type="subcellular location">
    <subcellularLocation>
        <location evidence="7">Plastid</location>
        <location evidence="7">Chloroplast thylakoid membrane</location>
    </subcellularLocation>
</comment>
<feature type="binding site" evidence="6">
    <location>
        <position position="169"/>
    </location>
    <ligand>
        <name>chlorophyll a</name>
        <dbReference type="ChEBI" id="CHEBI:58416"/>
        <label>1</label>
    </ligand>
</feature>
<feature type="binding site" evidence="6">
    <location>
        <position position="150"/>
    </location>
    <ligand>
        <name>chlorophyll a</name>
        <dbReference type="ChEBI" id="CHEBI:58416"/>
        <label>3</label>
    </ligand>
</feature>
<evidence type="ECO:0000313" key="9">
    <source>
        <dbReference type="Proteomes" id="UP001489004"/>
    </source>
</evidence>
<feature type="binding site" evidence="6">
    <location>
        <position position="187"/>
    </location>
    <ligand>
        <name>chlorophyll a</name>
        <dbReference type="ChEBI" id="CHEBI:58416"/>
        <label>1</label>
    </ligand>
</feature>
<feature type="binding site" evidence="6">
    <location>
        <position position="118"/>
    </location>
    <ligand>
        <name>chlorophyll a</name>
        <dbReference type="ChEBI" id="CHEBI:58416"/>
        <label>1</label>
    </ligand>
</feature>
<dbReference type="EMBL" id="JALJOR010000001">
    <property type="protein sequence ID" value="KAK9828973.1"/>
    <property type="molecule type" value="Genomic_DNA"/>
</dbReference>
<dbReference type="GO" id="GO:0009765">
    <property type="term" value="P:photosynthesis, light harvesting"/>
    <property type="evidence" value="ECO:0007669"/>
    <property type="project" value="InterPro"/>
</dbReference>
<protein>
    <recommendedName>
        <fullName evidence="7">Chlorophyll a-b binding protein, chloroplastic</fullName>
    </recommendedName>
</protein>
<keyword evidence="7" id="KW-0603">Photosystem I</keyword>
<accession>A0AAW1R5Q7</accession>
<evidence type="ECO:0000256" key="2">
    <source>
        <dbReference type="ARBA" id="ARBA00022528"/>
    </source>
</evidence>
<evidence type="ECO:0000256" key="1">
    <source>
        <dbReference type="ARBA" id="ARBA00022494"/>
    </source>
</evidence>
<dbReference type="InterPro" id="IPR001344">
    <property type="entry name" value="Chloro_AB-bd_pln"/>
</dbReference>
<dbReference type="Gene3D" id="1.10.3460.10">
    <property type="entry name" value="Chlorophyll a/b binding protein domain"/>
    <property type="match status" value="1"/>
</dbReference>
<dbReference type="PANTHER" id="PTHR21649">
    <property type="entry name" value="CHLOROPHYLL A/B BINDING PROTEIN"/>
    <property type="match status" value="1"/>
</dbReference>
<feature type="binding site" evidence="6">
    <location>
        <position position="175"/>
    </location>
    <ligand>
        <name>chlorophyll a</name>
        <dbReference type="ChEBI" id="CHEBI:58416"/>
        <label>1</label>
    </ligand>
</feature>
<feature type="binding site" evidence="6">
    <location>
        <position position="82"/>
    </location>
    <ligand>
        <name>chlorophyll a</name>
        <dbReference type="ChEBI" id="CHEBI:58416"/>
        <label>1</label>
    </ligand>
</feature>
<keyword evidence="9" id="KW-1185">Reference proteome</keyword>
<dbReference type="Proteomes" id="UP001489004">
    <property type="component" value="Unassembled WGS sequence"/>
</dbReference>
<sequence length="224" mass="23759">MAAAMLTSTFVGTPSALARTASTSRPARQSVRAAAASGSKGLWLPGTESPPWLKGDLPGDRGFDPLGLGSDPDRLKWYAEGEKTNGRWAMAAVAGILGQELLGVEPRWYAAGAKEYALPPLALLGLEAVVLGFLELKRYQGWKETGKSGLINSFPFDPVGLNSDSNAEKEIKNGRLAMVAFLGFAVQALVTREGPIEGLKNHLADPFGHNFITNIANIPNVLSS</sequence>
<dbReference type="GO" id="GO:0009522">
    <property type="term" value="C:photosystem I"/>
    <property type="evidence" value="ECO:0007669"/>
    <property type="project" value="UniProtKB-KW"/>
</dbReference>
<feature type="binding site" description="axial binding residue" evidence="6">
    <location>
        <position position="144"/>
    </location>
    <ligand>
        <name>chlorophyll b</name>
        <dbReference type="ChEBI" id="CHEBI:61721"/>
        <label>1</label>
    </ligand>
    <ligandPart>
        <name>Mg</name>
        <dbReference type="ChEBI" id="CHEBI:25107"/>
    </ligandPart>
</feature>
<dbReference type="AlphaFoldDB" id="A0AAW1R5Q7"/>
<keyword evidence="1 6" id="KW-0148">Chlorophyll</keyword>
<comment type="caution">
    <text evidence="8">The sequence shown here is derived from an EMBL/GenBank/DDBJ whole genome shotgun (WGS) entry which is preliminary data.</text>
</comment>
<dbReference type="InterPro" id="IPR022796">
    <property type="entry name" value="Chloroa_b-bind"/>
</dbReference>
<keyword evidence="3 7" id="KW-0602">Photosynthesis</keyword>
<dbReference type="Pfam" id="PF00504">
    <property type="entry name" value="Chloroa_b-bind"/>
    <property type="match status" value="1"/>
</dbReference>
<feature type="binding site" evidence="6">
    <location>
        <position position="202"/>
    </location>
    <ligand>
        <name>chlorophyll a</name>
        <dbReference type="ChEBI" id="CHEBI:58416"/>
        <label>1</label>
    </ligand>
</feature>
<feature type="binding site" evidence="6">
    <location>
        <position position="170"/>
    </location>
    <ligand>
        <name>chlorophyll a</name>
        <dbReference type="ChEBI" id="CHEBI:58416"/>
        <label>1</label>
    </ligand>
</feature>
<comment type="similarity">
    <text evidence="7">Belongs to the light-harvesting chlorophyll a/b-binding (LHC) protein family.</text>
</comment>
<reference evidence="8 9" key="1">
    <citation type="journal article" date="2024" name="Nat. Commun.">
        <title>Phylogenomics reveals the evolutionary origins of lichenization in chlorophyte algae.</title>
        <authorList>
            <person name="Puginier C."/>
            <person name="Libourel C."/>
            <person name="Otte J."/>
            <person name="Skaloud P."/>
            <person name="Haon M."/>
            <person name="Grisel S."/>
            <person name="Petersen M."/>
            <person name="Berrin J.G."/>
            <person name="Delaux P.M."/>
            <person name="Dal Grande F."/>
            <person name="Keller J."/>
        </authorList>
    </citation>
    <scope>NUCLEOTIDE SEQUENCE [LARGE SCALE GENOMIC DNA]</scope>
    <source>
        <strain evidence="8 9">SAG 2043</strain>
    </source>
</reference>
<dbReference type="GO" id="GO:0009535">
    <property type="term" value="C:chloroplast thylakoid membrane"/>
    <property type="evidence" value="ECO:0007669"/>
    <property type="project" value="UniProtKB-SubCell"/>
</dbReference>
<dbReference type="GO" id="GO:0016168">
    <property type="term" value="F:chlorophyll binding"/>
    <property type="evidence" value="ECO:0007669"/>
    <property type="project" value="UniProtKB-KW"/>
</dbReference>
<proteinExistence type="inferred from homology"/>
<evidence type="ECO:0000256" key="3">
    <source>
        <dbReference type="ARBA" id="ARBA00022531"/>
    </source>
</evidence>
<dbReference type="SUPFAM" id="SSF103511">
    <property type="entry name" value="Chlorophyll a-b binding protein"/>
    <property type="match status" value="1"/>
</dbReference>
<evidence type="ECO:0000256" key="6">
    <source>
        <dbReference type="PIRSR" id="PIRSR601344-1"/>
    </source>
</evidence>
<evidence type="ECO:0000256" key="4">
    <source>
        <dbReference type="ARBA" id="ARBA00022640"/>
    </source>
</evidence>
<gene>
    <name evidence="8" type="ORF">WJX72_003158</name>
</gene>
<feature type="binding site" description="axial binding residue" evidence="6">
    <location>
        <position position="87"/>
    </location>
    <ligand>
        <name>chlorophyll b</name>
        <dbReference type="ChEBI" id="CHEBI:61721"/>
        <label>1</label>
    </ligand>
    <ligandPart>
        <name>Mg</name>
        <dbReference type="ChEBI" id="CHEBI:25107"/>
    </ligandPart>
</feature>
<keyword evidence="7" id="KW-0793">Thylakoid</keyword>